<keyword evidence="7" id="KW-0411">Iron-sulfur</keyword>
<evidence type="ECO:0000313" key="11">
    <source>
        <dbReference type="Proteomes" id="UP000323917"/>
    </source>
</evidence>
<proteinExistence type="inferred from homology"/>
<dbReference type="RefSeq" id="WP_148076200.1">
    <property type="nucleotide sequence ID" value="NZ_CP042913.1"/>
</dbReference>
<dbReference type="InterPro" id="IPR015421">
    <property type="entry name" value="PyrdxlP-dep_Trfase_major"/>
</dbReference>
<dbReference type="KEGG" id="bgok:Pr1d_53950"/>
<dbReference type="Gene3D" id="3.40.640.10">
    <property type="entry name" value="Type I PLP-dependent aspartate aminotransferase-like (Major domain)"/>
    <property type="match status" value="1"/>
</dbReference>
<protein>
    <submittedName>
        <fullName evidence="10">Cysteine desulfurase</fullName>
        <ecNumber evidence="10">2.8.1.7</ecNumber>
    </submittedName>
</protein>
<keyword evidence="11" id="KW-1185">Reference proteome</keyword>
<evidence type="ECO:0000256" key="6">
    <source>
        <dbReference type="ARBA" id="ARBA00023004"/>
    </source>
</evidence>
<dbReference type="Gene3D" id="3.90.1150.10">
    <property type="entry name" value="Aspartate Aminotransferase, domain 1"/>
    <property type="match status" value="1"/>
</dbReference>
<dbReference type="GO" id="GO:0031071">
    <property type="term" value="F:cysteine desulfurase activity"/>
    <property type="evidence" value="ECO:0007669"/>
    <property type="project" value="UniProtKB-EC"/>
</dbReference>
<dbReference type="EC" id="2.8.1.7" evidence="10"/>
<name>A0A5B9QG61_9BACT</name>
<accession>A0A5B9QG61</accession>
<comment type="similarity">
    <text evidence="2">Belongs to the class-V pyridoxal-phosphate-dependent aminotransferase family. NifS/IscS subfamily.</text>
</comment>
<evidence type="ECO:0000256" key="3">
    <source>
        <dbReference type="ARBA" id="ARBA00022679"/>
    </source>
</evidence>
<dbReference type="Gene3D" id="1.10.260.50">
    <property type="match status" value="1"/>
</dbReference>
<dbReference type="InterPro" id="IPR016454">
    <property type="entry name" value="Cysteine_dSase"/>
</dbReference>
<evidence type="ECO:0000256" key="8">
    <source>
        <dbReference type="ARBA" id="ARBA00050776"/>
    </source>
</evidence>
<dbReference type="PIRSF" id="PIRSF005572">
    <property type="entry name" value="NifS"/>
    <property type="match status" value="1"/>
</dbReference>
<keyword evidence="4" id="KW-0479">Metal-binding</keyword>
<dbReference type="AlphaFoldDB" id="A0A5B9QG61"/>
<dbReference type="GO" id="GO:0051536">
    <property type="term" value="F:iron-sulfur cluster binding"/>
    <property type="evidence" value="ECO:0007669"/>
    <property type="project" value="UniProtKB-KW"/>
</dbReference>
<keyword evidence="5" id="KW-0663">Pyridoxal phosphate</keyword>
<dbReference type="InterPro" id="IPR000192">
    <property type="entry name" value="Aminotrans_V_dom"/>
</dbReference>
<evidence type="ECO:0000313" key="10">
    <source>
        <dbReference type="EMBL" id="QEG38047.1"/>
    </source>
</evidence>
<dbReference type="SUPFAM" id="SSF53383">
    <property type="entry name" value="PLP-dependent transferases"/>
    <property type="match status" value="1"/>
</dbReference>
<dbReference type="PANTHER" id="PTHR11601">
    <property type="entry name" value="CYSTEINE DESULFURYLASE FAMILY MEMBER"/>
    <property type="match status" value="1"/>
</dbReference>
<gene>
    <name evidence="10" type="primary">iscS_2</name>
    <name evidence="10" type="ORF">Pr1d_53950</name>
</gene>
<feature type="domain" description="Aminotransferase class V" evidence="9">
    <location>
        <begin position="11"/>
        <end position="374"/>
    </location>
</feature>
<keyword evidence="3 10" id="KW-0808">Transferase</keyword>
<dbReference type="OrthoDB" id="9808002at2"/>
<dbReference type="Pfam" id="PF00266">
    <property type="entry name" value="Aminotran_5"/>
    <property type="match status" value="1"/>
</dbReference>
<dbReference type="PANTHER" id="PTHR11601:SF34">
    <property type="entry name" value="CYSTEINE DESULFURASE"/>
    <property type="match status" value="1"/>
</dbReference>
<organism evidence="10 11">
    <name type="scientific">Bythopirellula goksoeyrii</name>
    <dbReference type="NCBI Taxonomy" id="1400387"/>
    <lineage>
        <taxon>Bacteria</taxon>
        <taxon>Pseudomonadati</taxon>
        <taxon>Planctomycetota</taxon>
        <taxon>Planctomycetia</taxon>
        <taxon>Pirellulales</taxon>
        <taxon>Lacipirellulaceae</taxon>
        <taxon>Bythopirellula</taxon>
    </lineage>
</organism>
<dbReference type="EMBL" id="CP042913">
    <property type="protein sequence ID" value="QEG38047.1"/>
    <property type="molecule type" value="Genomic_DNA"/>
</dbReference>
<evidence type="ECO:0000256" key="1">
    <source>
        <dbReference type="ARBA" id="ARBA00001933"/>
    </source>
</evidence>
<evidence type="ECO:0000256" key="5">
    <source>
        <dbReference type="ARBA" id="ARBA00022898"/>
    </source>
</evidence>
<evidence type="ECO:0000256" key="7">
    <source>
        <dbReference type="ARBA" id="ARBA00023014"/>
    </source>
</evidence>
<sequence>MSYIAGMSESIYLDNNATTPMLPEVADAIHEASLRYGANPASQHRAGQEARRALENARERIAELLGGKTSGMDADRLIFTSGGTEANNLALLGVLGGLSPGHLITSAIEHPAVLGPIEQLERQGWRVTRIGADGNGVVLVDQLRDAICAETHLVSVMAANNETGVLQPIDEIAELCASHAVALHTDAAQLVGKLPVNFSERRLTALSCAAHKFHGPVGIGLLLVRHDVQITPQLWGGHQQAGLRPGTETVALAMGMQVALEVWHDAANARLERMQKFQTRFEEQIVAEIPSATTIGRLAPRLPSTSTVAFSEVDRQAFFLALDHAGVACSTGSACASGSSEPSPALMAMGLQKVLVESALRFSWGATTKAEEIDEACRRIIKVHNHLRR</sequence>
<evidence type="ECO:0000256" key="2">
    <source>
        <dbReference type="ARBA" id="ARBA00006490"/>
    </source>
</evidence>
<dbReference type="InterPro" id="IPR015422">
    <property type="entry name" value="PyrdxlP-dep_Trfase_small"/>
</dbReference>
<dbReference type="GO" id="GO:0046872">
    <property type="term" value="F:metal ion binding"/>
    <property type="evidence" value="ECO:0007669"/>
    <property type="project" value="UniProtKB-KW"/>
</dbReference>
<evidence type="ECO:0000259" key="9">
    <source>
        <dbReference type="Pfam" id="PF00266"/>
    </source>
</evidence>
<keyword evidence="6" id="KW-0408">Iron</keyword>
<dbReference type="Proteomes" id="UP000323917">
    <property type="component" value="Chromosome"/>
</dbReference>
<comment type="cofactor">
    <cofactor evidence="1">
        <name>pyridoxal 5'-phosphate</name>
        <dbReference type="ChEBI" id="CHEBI:597326"/>
    </cofactor>
</comment>
<evidence type="ECO:0000256" key="4">
    <source>
        <dbReference type="ARBA" id="ARBA00022723"/>
    </source>
</evidence>
<dbReference type="InterPro" id="IPR015424">
    <property type="entry name" value="PyrdxlP-dep_Trfase"/>
</dbReference>
<comment type="catalytic activity">
    <reaction evidence="8">
        <text>(sulfur carrier)-H + L-cysteine = (sulfur carrier)-SH + L-alanine</text>
        <dbReference type="Rhea" id="RHEA:43892"/>
        <dbReference type="Rhea" id="RHEA-COMP:14737"/>
        <dbReference type="Rhea" id="RHEA-COMP:14739"/>
        <dbReference type="ChEBI" id="CHEBI:29917"/>
        <dbReference type="ChEBI" id="CHEBI:35235"/>
        <dbReference type="ChEBI" id="CHEBI:57972"/>
        <dbReference type="ChEBI" id="CHEBI:64428"/>
        <dbReference type="EC" id="2.8.1.7"/>
    </reaction>
</comment>
<reference evidence="10 11" key="1">
    <citation type="submission" date="2019-08" db="EMBL/GenBank/DDBJ databases">
        <title>Deep-cultivation of Planctomycetes and their phenomic and genomic characterization uncovers novel biology.</title>
        <authorList>
            <person name="Wiegand S."/>
            <person name="Jogler M."/>
            <person name="Boedeker C."/>
            <person name="Pinto D."/>
            <person name="Vollmers J."/>
            <person name="Rivas-Marin E."/>
            <person name="Kohn T."/>
            <person name="Peeters S.H."/>
            <person name="Heuer A."/>
            <person name="Rast P."/>
            <person name="Oberbeckmann S."/>
            <person name="Bunk B."/>
            <person name="Jeske O."/>
            <person name="Meyerdierks A."/>
            <person name="Storesund J.E."/>
            <person name="Kallscheuer N."/>
            <person name="Luecker S."/>
            <person name="Lage O.M."/>
            <person name="Pohl T."/>
            <person name="Merkel B.J."/>
            <person name="Hornburger P."/>
            <person name="Mueller R.-W."/>
            <person name="Bruemmer F."/>
            <person name="Labrenz M."/>
            <person name="Spormann A.M."/>
            <person name="Op den Camp H."/>
            <person name="Overmann J."/>
            <person name="Amann R."/>
            <person name="Jetten M.S.M."/>
            <person name="Mascher T."/>
            <person name="Medema M.H."/>
            <person name="Devos D.P."/>
            <person name="Kaster A.-K."/>
            <person name="Ovreas L."/>
            <person name="Rohde M."/>
            <person name="Galperin M.Y."/>
            <person name="Jogler C."/>
        </authorList>
    </citation>
    <scope>NUCLEOTIDE SEQUENCE [LARGE SCALE GENOMIC DNA]</scope>
    <source>
        <strain evidence="10 11">Pr1d</strain>
    </source>
</reference>